<feature type="domain" description="Vacuolar protein sorting-associated protein 13 VPS13 adaptor binding" evidence="6">
    <location>
        <begin position="3201"/>
        <end position="3360"/>
    </location>
</feature>
<dbReference type="Pfam" id="PF25036">
    <property type="entry name" value="VPS13_VAB"/>
    <property type="match status" value="1"/>
</dbReference>
<evidence type="ECO:0000313" key="8">
    <source>
        <dbReference type="Proteomes" id="UP001295423"/>
    </source>
</evidence>
<evidence type="ECO:0000256" key="3">
    <source>
        <dbReference type="ARBA" id="ARBA00023055"/>
    </source>
</evidence>
<dbReference type="PANTHER" id="PTHR16166">
    <property type="entry name" value="VACUOLAR PROTEIN SORTING-ASSOCIATED PROTEIN VPS13"/>
    <property type="match status" value="1"/>
</dbReference>
<feature type="domain" description="Chorein N-terminal" evidence="5">
    <location>
        <begin position="1"/>
        <end position="432"/>
    </location>
</feature>
<dbReference type="GO" id="GO:0006869">
    <property type="term" value="P:lipid transport"/>
    <property type="evidence" value="ECO:0007669"/>
    <property type="project" value="UniProtKB-KW"/>
</dbReference>
<proteinExistence type="inferred from homology"/>
<dbReference type="GO" id="GO:0045053">
    <property type="term" value="P:protein retention in Golgi apparatus"/>
    <property type="evidence" value="ECO:0007669"/>
    <property type="project" value="TreeGrafter"/>
</dbReference>
<dbReference type="InterPro" id="IPR026854">
    <property type="entry name" value="VPS13_N"/>
</dbReference>
<gene>
    <name evidence="7" type="ORF">CYCCA115_LOCUS805</name>
</gene>
<sequence>MFERLVSKALGDFLSKYFTEESLAKNGASTSAQLGVWSGYITLSNIELKKDVINEKLQKKGQPFEIVQCNIRKVEITIPWAQMSNPIQSTDRSRDEGVVVVVLDGITLLVKTKFDFDDVALRVGEVENRRKKLMKSTYSFNGESNSSKTSFTDSVKQRITSGLLQQIMDKLHIHIRDLHVRIEDVESDPANPYAFGVSMESMHLHHNEVSGTGGDVVKKVVQLNHFAAYWNVCDYIPDLPEENSLFHQISDEAQIVAQKLHSTISRRASLIASPSRRVHAPNHTYILLPVDGMMYLDLSTTPNDLTRRPALSATIVIDEVSTQLRDFQCVQILRLYREIKNHQFVKKYRRFRPLVSVKEDSRAWWHYAARVIRYQLKENFMRWSRTRFGEGFKARQRYMMLYEKKVLHPNGKLEEKAAILSLNNHPIALLKAQKSFESSIEEGNDSTTLTSDAKSSVPLQLQEQDAVKLEEFVELQALEDGKIGDLSVGDIILFRAIVNMRGGRPINNNSQNGGNEVKNEGSWWSSSLAKVADDSDTRKEFDRLLELLNEDKQKTAAPLLRNRLQTAVDFSLRLQEVSASVFAPSHLTKDERPLRRLHNKFLEFKSLHVHTKTALKGDYKTIDYHLSVMDVLGLEIGANIGDFVISSQATRVDPGNSIGDPEQATEDSPFLQVAITKHPPAPSACDLEVIVFVNSMEVYLTPNSKWIRNLQAIAKQLSGLPKVADFWKDLSMAYVNSLALGNFGRRAKAEYGVEDHKSIDVDISIECPKIRISDGDGWDIFIDLGSASVKTAKLAGVSCSNLRNSSVVVENNETDSMMTMMRTMGGMDDSSAVGSEIGPSPMKYRFEVGTPNPKRTTSISSAISIGSRAKSRTGAAPYEDGFSFRYDGGDDNSVGCKSKTRDAGMQMNEIFYDVYVFRLQTGKITTKGVDPHELSPSFGISTTIKKSILPSDHTICKLKASTLIDHVTLNLNESSIMHFAKLLRIWKGITLVHSAKLGNSSLNHFPSRLGVLDDQIGNQISQSQIETDIWDDSASLSQVDEGEFFDADDGYDSMSNTSARWFDDNWITDTESVIDADSRSLRGGRSRRKRSISISETSSNSDGSFVGRKNVSGIYLSAENLANLNQGISEADESFGESEGSDDDSFHSVMSAGGQMKVLNELEEGIVRTERILNKPREATENGGSSDLGNHSAHSESQGMGAASKVEISRAVAELNILKALHADLSSMLDGIRPNQEVSSNEKVGAFEDRSQVTRIADHHARAVRAILDARHRRDSITRASNTHNLTRNLNRELFQGSVLVGKIEIILQLEEEAEQGTHLESQHSMIKLVAEDTAVALSKRRQDMKLYFSMDQMEVLSGYKNEETSFLLLSCGGPDTLLPSHFPHLVSRSMEDKFIRGAFHVTQHQKDSSSDRITKSKKLRLVLGDIEASPCEQHISPVLSFLSRRKKTGENVSKDERATPDHADKDTNDESSGKSIIPTTGSLADIALRLSSVRMVLRQKKRVVSAFAISELSARLVHMESHLKNKLQLDLQCTNVQILEVENLESGFGGELFGRRDAYTSLIQTRVRTELVPSHETGGWVLGMGKPKLRNESPSLNDIVRNVHIGVRLNPINIASSPTGVRGFVGSIGELEEATKKAYISPTKPSAKSKGADPKIPLRFRCDISLRRIAIAFHEAEQNWRNDGGSSMVVAFTVVASLQGSTLGRKSLSSQVALADITAIRTVDEWPIVEPFTVASDISLTTSPATSGIQEMDEIQLQIPNDSRLNEVKPYMDLFVWEKLPKEHLSEEEVRVSVKITPINANLSAPVISLLAGTKEKLQQVVAATKTATKTAKVNVKKVEPTPSAQSDSSTTPRLLSVSVEAIECIVLKEAESRPISSAKPLFSLQQKELQIEFSSNPSTAVSLSIREFSLIDFSSVHGIRVLGEDPTGRERNGSQNPFFLSVELFSYKQSDGPTAATLNIHWGRIQCLPVPSFVASLLTVSQVVKSTLQSRATLPDVKSKVPKENALSKLLGSPRDVKLTLKADAESFECILPSRDLVEYAKVASTDPIGVVSLRWKATLSMAIALDSLKYGSKPWLNLNLDGSLSDKKDNGLFKDFSDRYFSRSFGLDGSDEKAHRLVNAFTARIGLIVTNFQVLRTDIASTSLVVSSNGSKGASRLPKNRIAFKVCPPQAGEQRITNPIDLRLSYRAVGASMSGSCGGDDHSPSVEISQLLELEATKAVDFLLYISQGERGWTEAQKVTVRPILDLLKKKQARRKKEETTDSVPQKEAQPNSIKLLAMSATTLCSIRLPGFQVTCVPGGATNLNEAPIIKFELSSLSVGLAFLPVHKNVLGGLTVPKGAAGYGAQLVPEGKIDIMYLTAAGWIDCVMSAHYHNRRLVAWEPFVEPWTVNIRFGANLADVLKVPPILKRSFDESQRSDFDPWIVSKLNEGTTDRLRDVGRLFRAPFHSAASKSSNRISHNDLSYLMLASTARESILAAQYPTSESSDGKAASAFLLLPSQDAMGWLRGFGFPDTSRKGSRENPEHYSVSCVISDQKPLNVNLTGALIENVIGYMDNSKKSGFETIAPHWIRNESGLTIRFREVLESDRVKLGEEAGKTILLDGSRIPLTLKRSISQSCDPHRAYIYLELGSAEDFEDFDGRIDNGDIDDSPGSRLGSFLYKTAAKIPVDTVGVHRYPLDNNVEMVTETGVMITDTRSLGWIIVRVALQGGTKVISVESPFTIRSSADTDLLCELREKFSQSVLWRYLIPKVEDQRDNDEYSGFVSIPADIVPLVHDRAYSFKVVAFNRGPFPEIDLSSISDSAIRISVPPPFSDLSVRKGLLQEREVALPTIGAEPESSPDHFHLSVCSIRIGNLFGATSAMKVPEQRMLLFRSPLVIQNFLALPIALQIRVKYHDMSTNERSLDRSRSQGASGEQSLIRKETLYMEWQDIGVLDCGQSTNWTGALSKDRVQIRVRFVGLNGDNSRRFPGWSSPATIPTKDNYNQSLNKKKGAFDHLRVWDADEIPLDLSVALETGTHTTDSEMGNIRHFSEGFSSGTRVVSLFVPYWVVDSTSEDLEFSAGGPIAGQLDKHVSFDTSRPNVADKGMLGLAELMDNDGFVNLPSKSPFDVMMIGDSSATRLTIRKRVSRTSRRRRWRHPSPWSDPIPLQSGRNLHDTTVLSFIDQSKTHPEEQGQFDRYVLRSSMKPAPDTCGGSLGTLLIHVVNRYAIINEIGRDIEILQGREEGASLLVRASSKPQPFHFDVSKAIRFRFKEFGWDWSGKFHIQMNRREVTMRLRHKMKGEAVIVTVEVQTEKNSSTYSLVFRQSTNPPFRLENQTMHPLYFGQSAISRSSQEADADTMLLPYQSADFAWDEPELRRRAMLMKYRDPRNGRDSVLGRFFLDRSVPGSKPSVENPLFAMEVVADGPTRVLRLTDAAMPQMQQLSNGRSGEKNDFRQVQDADRAFTVSLVVRLSHGLGVSVVDWSPQELVYARLDDIQIERNIDLEKDTVTLAVGNIKMNNQLWVTPYPVLLKMGRRSDSNSSLRRNRKNDAISLSWRRPLTPTGGYGNVTILELVELSSQPLFANVDGNLVHLLLRMMKQVTGTTTGTNPPTILSRDDELKKILSVHRDSSPANVTEPKKGIIALFNQDADGELVTTAAIAAKLKSEPLPLVRIKPSATGRKKQKRQQFSSKTKRKFYIEKIKISAARADLSWSGPLPGRLSKLLLRALTFERLPLRLRPYSGSHAYGNAEDHVQALKSYYVSFWRILDLLMGLSYNPTFLSKAIVYTLRESLASSLEILSESYSYNAKSLSRLLPDKKSNPRYEDGQRIENVSQESLRLTKSLVSPIVQSVSFSLRCASAVTSWVSSMLKYGPQDSKRLASRGMSRSRTPRVFARVDGKELLVEYIEGGNSGKSLLSRVRMGIHLGEGYIIHTEEARLLQENRLTSVLDPNPLIFMVTSERAFLLNGTLDQAFCTVEWEATFLNLVDVELTAEKRISLREMIVWYLSDQDIRTVDEEDNAPTRNTSLPCIGMRALQNKHIFLPESIAEQVVEKLRKAVSGFHK</sequence>
<dbReference type="GO" id="GO:0006623">
    <property type="term" value="P:protein targeting to vacuole"/>
    <property type="evidence" value="ECO:0007669"/>
    <property type="project" value="TreeGrafter"/>
</dbReference>
<comment type="caution">
    <text evidence="7">The sequence shown here is derived from an EMBL/GenBank/DDBJ whole genome shotgun (WGS) entry which is preliminary data.</text>
</comment>
<evidence type="ECO:0000259" key="5">
    <source>
        <dbReference type="Pfam" id="PF12624"/>
    </source>
</evidence>
<dbReference type="Pfam" id="PF12624">
    <property type="entry name" value="VPS13_N"/>
    <property type="match status" value="1"/>
</dbReference>
<dbReference type="PANTHER" id="PTHR16166:SF93">
    <property type="entry name" value="INTERMEMBRANE LIPID TRANSFER PROTEIN VPS13"/>
    <property type="match status" value="1"/>
</dbReference>
<protein>
    <submittedName>
        <fullName evidence="7">Uncharacterized protein</fullName>
    </submittedName>
</protein>
<feature type="compositionally biased region" description="Basic and acidic residues" evidence="4">
    <location>
        <begin position="1450"/>
        <end position="1473"/>
    </location>
</feature>
<name>A0AAD2CF02_9STRA</name>
<dbReference type="InterPro" id="IPR009543">
    <property type="entry name" value="VPS13_VAB"/>
</dbReference>
<dbReference type="EMBL" id="CAKOGP040000001">
    <property type="protein sequence ID" value="CAJ1918125.1"/>
    <property type="molecule type" value="Genomic_DNA"/>
</dbReference>
<comment type="similarity">
    <text evidence="1">Belongs to the VPS13 family.</text>
</comment>
<feature type="region of interest" description="Disordered" evidence="4">
    <location>
        <begin position="3133"/>
        <end position="3152"/>
    </location>
</feature>
<organism evidence="7 8">
    <name type="scientific">Cylindrotheca closterium</name>
    <dbReference type="NCBI Taxonomy" id="2856"/>
    <lineage>
        <taxon>Eukaryota</taxon>
        <taxon>Sar</taxon>
        <taxon>Stramenopiles</taxon>
        <taxon>Ochrophyta</taxon>
        <taxon>Bacillariophyta</taxon>
        <taxon>Bacillariophyceae</taxon>
        <taxon>Bacillariophycidae</taxon>
        <taxon>Bacillariales</taxon>
        <taxon>Bacillariaceae</taxon>
        <taxon>Cylindrotheca</taxon>
    </lineage>
</organism>
<feature type="region of interest" description="Disordered" evidence="4">
    <location>
        <begin position="1173"/>
        <end position="1202"/>
    </location>
</feature>
<evidence type="ECO:0000256" key="2">
    <source>
        <dbReference type="ARBA" id="ARBA00022448"/>
    </source>
</evidence>
<dbReference type="InterPro" id="IPR026847">
    <property type="entry name" value="VPS13"/>
</dbReference>
<feature type="region of interest" description="Disordered" evidence="4">
    <location>
        <begin position="1450"/>
        <end position="1477"/>
    </location>
</feature>
<dbReference type="Proteomes" id="UP001295423">
    <property type="component" value="Unassembled WGS sequence"/>
</dbReference>
<evidence type="ECO:0000259" key="6">
    <source>
        <dbReference type="Pfam" id="PF25036"/>
    </source>
</evidence>
<keyword evidence="3" id="KW-0445">Lipid transport</keyword>
<accession>A0AAD2CF02</accession>
<evidence type="ECO:0000313" key="7">
    <source>
        <dbReference type="EMBL" id="CAJ1918125.1"/>
    </source>
</evidence>
<keyword evidence="2" id="KW-0813">Transport</keyword>
<keyword evidence="8" id="KW-1185">Reference proteome</keyword>
<evidence type="ECO:0000256" key="1">
    <source>
        <dbReference type="ARBA" id="ARBA00006545"/>
    </source>
</evidence>
<reference evidence="7" key="1">
    <citation type="submission" date="2023-08" db="EMBL/GenBank/DDBJ databases">
        <authorList>
            <person name="Audoor S."/>
            <person name="Bilcke G."/>
        </authorList>
    </citation>
    <scope>NUCLEOTIDE SEQUENCE</scope>
</reference>
<evidence type="ECO:0000256" key="4">
    <source>
        <dbReference type="SAM" id="MobiDB-lite"/>
    </source>
</evidence>